<keyword evidence="6 10" id="KW-0472">Membrane</keyword>
<dbReference type="CDD" id="cd12914">
    <property type="entry name" value="PDC1_DGC_like"/>
    <property type="match status" value="1"/>
</dbReference>
<feature type="domain" description="Methyl-accepting transducer" evidence="11">
    <location>
        <begin position="352"/>
        <end position="602"/>
    </location>
</feature>
<evidence type="ECO:0000256" key="8">
    <source>
        <dbReference type="ARBA" id="ARBA00029447"/>
    </source>
</evidence>
<evidence type="ECO:0000256" key="6">
    <source>
        <dbReference type="ARBA" id="ARBA00023136"/>
    </source>
</evidence>
<dbReference type="AlphaFoldDB" id="A0A1I2YN70"/>
<dbReference type="SMART" id="SM00283">
    <property type="entry name" value="MA"/>
    <property type="match status" value="1"/>
</dbReference>
<dbReference type="GO" id="GO:0006935">
    <property type="term" value="P:chemotaxis"/>
    <property type="evidence" value="ECO:0007669"/>
    <property type="project" value="UniProtKB-KW"/>
</dbReference>
<dbReference type="Proteomes" id="UP000199337">
    <property type="component" value="Unassembled WGS sequence"/>
</dbReference>
<evidence type="ECO:0000256" key="10">
    <source>
        <dbReference type="SAM" id="Phobius"/>
    </source>
</evidence>
<evidence type="ECO:0000313" key="14">
    <source>
        <dbReference type="Proteomes" id="UP000199337"/>
    </source>
</evidence>
<dbReference type="InterPro" id="IPR004089">
    <property type="entry name" value="MCPsignal_dom"/>
</dbReference>
<comment type="similarity">
    <text evidence="8">Belongs to the methyl-accepting chemotaxis (MCP) protein family.</text>
</comment>
<keyword evidence="5 10" id="KW-1133">Transmembrane helix</keyword>
<dbReference type="CDD" id="cd06225">
    <property type="entry name" value="HAMP"/>
    <property type="match status" value="1"/>
</dbReference>
<dbReference type="SMART" id="SM00304">
    <property type="entry name" value="HAMP"/>
    <property type="match status" value="1"/>
</dbReference>
<keyword evidence="2" id="KW-1003">Cell membrane</keyword>
<evidence type="ECO:0000256" key="1">
    <source>
        <dbReference type="ARBA" id="ARBA00004651"/>
    </source>
</evidence>
<dbReference type="SUPFAM" id="SSF58104">
    <property type="entry name" value="Methyl-accepting chemotaxis protein (MCP) signaling domain"/>
    <property type="match status" value="1"/>
</dbReference>
<dbReference type="FunFam" id="1.10.287.950:FF:000001">
    <property type="entry name" value="Methyl-accepting chemotaxis sensory transducer"/>
    <property type="match status" value="1"/>
</dbReference>
<evidence type="ECO:0000256" key="4">
    <source>
        <dbReference type="ARBA" id="ARBA00022692"/>
    </source>
</evidence>
<evidence type="ECO:0000259" key="11">
    <source>
        <dbReference type="PROSITE" id="PS50111"/>
    </source>
</evidence>
<dbReference type="EMBL" id="FOOX01000022">
    <property type="protein sequence ID" value="SFH27104.1"/>
    <property type="molecule type" value="Genomic_DNA"/>
</dbReference>
<dbReference type="InterPro" id="IPR029151">
    <property type="entry name" value="Sensor-like_sf"/>
</dbReference>
<proteinExistence type="inferred from homology"/>
<evidence type="ECO:0000256" key="5">
    <source>
        <dbReference type="ARBA" id="ARBA00022989"/>
    </source>
</evidence>
<comment type="subcellular location">
    <subcellularLocation>
        <location evidence="1">Cell membrane</location>
        <topology evidence="1">Multi-pass membrane protein</topology>
    </subcellularLocation>
</comment>
<keyword evidence="3" id="KW-0145">Chemotaxis</keyword>
<dbReference type="Pfam" id="PF00015">
    <property type="entry name" value="MCPsignal"/>
    <property type="match status" value="1"/>
</dbReference>
<dbReference type="InterPro" id="IPR033479">
    <property type="entry name" value="dCache_1"/>
</dbReference>
<dbReference type="STRING" id="341036.SAMN05660649_04510"/>
<dbReference type="CDD" id="cd11386">
    <property type="entry name" value="MCP_signal"/>
    <property type="match status" value="1"/>
</dbReference>
<keyword evidence="7 9" id="KW-0807">Transducer</keyword>
<gene>
    <name evidence="13" type="ORF">SAMN05660649_04510</name>
</gene>
<feature type="transmembrane region" description="Helical" evidence="10">
    <location>
        <begin position="283"/>
        <end position="302"/>
    </location>
</feature>
<dbReference type="InterPro" id="IPR003660">
    <property type="entry name" value="HAMP_dom"/>
</dbReference>
<dbReference type="OrthoDB" id="13222at2"/>
<dbReference type="Pfam" id="PF02743">
    <property type="entry name" value="dCache_1"/>
    <property type="match status" value="1"/>
</dbReference>
<dbReference type="Pfam" id="PF00672">
    <property type="entry name" value="HAMP"/>
    <property type="match status" value="1"/>
</dbReference>
<dbReference type="PROSITE" id="PS50111">
    <property type="entry name" value="CHEMOTAXIS_TRANSDUC_2"/>
    <property type="match status" value="1"/>
</dbReference>
<evidence type="ECO:0000259" key="12">
    <source>
        <dbReference type="PROSITE" id="PS50885"/>
    </source>
</evidence>
<evidence type="ECO:0000313" key="13">
    <source>
        <dbReference type="EMBL" id="SFH27104.1"/>
    </source>
</evidence>
<feature type="domain" description="HAMP" evidence="12">
    <location>
        <begin position="302"/>
        <end position="354"/>
    </location>
</feature>
<dbReference type="Gene3D" id="3.30.450.20">
    <property type="entry name" value="PAS domain"/>
    <property type="match status" value="2"/>
</dbReference>
<dbReference type="SUPFAM" id="SSF103190">
    <property type="entry name" value="Sensory domain-like"/>
    <property type="match status" value="1"/>
</dbReference>
<accession>A0A1I2YN70</accession>
<protein>
    <submittedName>
        <fullName evidence="13">Methyl-accepting chemotaxis protein</fullName>
    </submittedName>
</protein>
<dbReference type="RefSeq" id="WP_092474615.1">
    <property type="nucleotide sequence ID" value="NZ_FOOX01000022.1"/>
</dbReference>
<dbReference type="GO" id="GO:0005886">
    <property type="term" value="C:plasma membrane"/>
    <property type="evidence" value="ECO:0007669"/>
    <property type="project" value="UniProtKB-SubCell"/>
</dbReference>
<dbReference type="CDD" id="cd12912">
    <property type="entry name" value="PDC2_MCP_like"/>
    <property type="match status" value="1"/>
</dbReference>
<keyword evidence="14" id="KW-1185">Reference proteome</keyword>
<name>A0A1I2YN70_9FIRM</name>
<evidence type="ECO:0000256" key="9">
    <source>
        <dbReference type="PROSITE-ProRule" id="PRU00284"/>
    </source>
</evidence>
<dbReference type="GO" id="GO:0007165">
    <property type="term" value="P:signal transduction"/>
    <property type="evidence" value="ECO:0007669"/>
    <property type="project" value="UniProtKB-KW"/>
</dbReference>
<keyword evidence="4 10" id="KW-0812">Transmembrane</keyword>
<evidence type="ECO:0000256" key="2">
    <source>
        <dbReference type="ARBA" id="ARBA00022475"/>
    </source>
</evidence>
<dbReference type="PANTHER" id="PTHR32089">
    <property type="entry name" value="METHYL-ACCEPTING CHEMOTAXIS PROTEIN MCPB"/>
    <property type="match status" value="1"/>
</dbReference>
<evidence type="ECO:0000256" key="3">
    <source>
        <dbReference type="ARBA" id="ARBA00022500"/>
    </source>
</evidence>
<evidence type="ECO:0000256" key="7">
    <source>
        <dbReference type="ARBA" id="ARBA00023224"/>
    </source>
</evidence>
<dbReference type="PROSITE" id="PS50885">
    <property type="entry name" value="HAMP"/>
    <property type="match status" value="1"/>
</dbReference>
<organism evidence="13 14">
    <name type="scientific">Desulfotruncus arcticus DSM 17038</name>
    <dbReference type="NCBI Taxonomy" id="1121424"/>
    <lineage>
        <taxon>Bacteria</taxon>
        <taxon>Bacillati</taxon>
        <taxon>Bacillota</taxon>
        <taxon>Clostridia</taxon>
        <taxon>Eubacteriales</taxon>
        <taxon>Desulfallaceae</taxon>
        <taxon>Desulfotruncus</taxon>
    </lineage>
</organism>
<reference evidence="14" key="1">
    <citation type="submission" date="2016-10" db="EMBL/GenBank/DDBJ databases">
        <authorList>
            <person name="Varghese N."/>
            <person name="Submissions S."/>
        </authorList>
    </citation>
    <scope>NUCLEOTIDE SEQUENCE [LARGE SCALE GENOMIC DNA]</scope>
    <source>
        <strain evidence="14">DSM 17038</strain>
    </source>
</reference>
<dbReference type="Gene3D" id="1.10.287.950">
    <property type="entry name" value="Methyl-accepting chemotaxis protein"/>
    <property type="match status" value="1"/>
</dbReference>
<dbReference type="PANTHER" id="PTHR32089:SF112">
    <property type="entry name" value="LYSOZYME-LIKE PROTEIN-RELATED"/>
    <property type="match status" value="1"/>
</dbReference>
<sequence>MKAGLKKGTSLRFKLIVFFVLVAVVPLLAGGIWTGINVKNKLISNVHENNMLVAKQLASQVDQLIKEKVDIAISLGNTANVNKMNPQELKSLITPVKEHYEDIDVIGVINGYGMQIVRSDDGELLDLHDRSYFTDIMAGKEYSISDVIVSRSNEKPIVVVSAPIKKDDVIIGVFQISLSLAGLDDILSEAKIGKTGYSYITDVTGKVVVHPDTQIAIERTDFSAVGPVEAGLKGQNGNMEYTSGGKSWQSCYRSTPYLKWVVVTQETTEEVVAEANSIVQNTLIIMAIGALLAALLGILLSNKTIYPLNSLKEGLLALAEGNLTKNVQVKSRDEIGELAHAFNETIVDLRGLITGIKKNSDELYTSSQDLASSSEEVSATVEEMASTANEVAVTSTHGKENADIAARESGQVQKVAGEGNRAVRDTIETIHLIAVASKNISDVIQKLGRQSKQIGEIINTITSIADQTNLLALNAAIEAARAGEHGRGFAVVAEEVRQLAEQSASAAREIIGLVEEIQAGMANAIDAIKQGDGEVKEGVKVANNAGLSLEQIIKAVEMNTELIVSVAEGAKQADEGTQQLTCASEQIASTIQEVSATAQKLANMATEMQNIVIKFKIDESENK</sequence>